<dbReference type="InterPro" id="IPR023393">
    <property type="entry name" value="START-like_dom_sf"/>
</dbReference>
<dbReference type="Proteomes" id="UP000290439">
    <property type="component" value="Chromosome"/>
</dbReference>
<dbReference type="AlphaFoldDB" id="A0A4U8VSD6"/>
<dbReference type="Gene3D" id="3.30.530.20">
    <property type="match status" value="1"/>
</dbReference>
<accession>A0A4U8VSD6</accession>
<organism evidence="1 2">
    <name type="scientific">Nocardia cyriacigeorgica</name>
    <dbReference type="NCBI Taxonomy" id="135487"/>
    <lineage>
        <taxon>Bacteria</taxon>
        <taxon>Bacillati</taxon>
        <taxon>Actinomycetota</taxon>
        <taxon>Actinomycetes</taxon>
        <taxon>Mycobacteriales</taxon>
        <taxon>Nocardiaceae</taxon>
        <taxon>Nocardia</taxon>
    </lineage>
</organism>
<gene>
    <name evidence="1" type="ORF">NCTC10797_00250</name>
</gene>
<dbReference type="EMBL" id="LR215973">
    <property type="protein sequence ID" value="VFA96500.1"/>
    <property type="molecule type" value="Genomic_DNA"/>
</dbReference>
<dbReference type="SUPFAM" id="SSF55961">
    <property type="entry name" value="Bet v1-like"/>
    <property type="match status" value="1"/>
</dbReference>
<protein>
    <submittedName>
        <fullName evidence="1">Uncharacterized conserved protein</fullName>
    </submittedName>
</protein>
<dbReference type="RefSeq" id="WP_130915649.1">
    <property type="nucleotide sequence ID" value="NZ_LR215973.1"/>
</dbReference>
<reference evidence="1 2" key="1">
    <citation type="submission" date="2019-02" db="EMBL/GenBank/DDBJ databases">
        <authorList>
            <consortium name="Pathogen Informatics"/>
        </authorList>
    </citation>
    <scope>NUCLEOTIDE SEQUENCE [LARGE SCALE GENOMIC DNA]</scope>
    <source>
        <strain evidence="1 2">3012STDY6756504</strain>
    </source>
</reference>
<name>A0A4U8VSD6_9NOCA</name>
<sequence>MSTVSVSTELPISVEHAWRLAQKPEMLEYVLAPIIRMTGPGLPARLEAGVSGTARMWMFGVIPAWKHHITVVRLEPTETYTNEHGGPIRVWNHRLTFTPLGDNRCRYTDEIEIEDGWRAFGLRQFVAFLFRHRQRRWRQFTRIIAG</sequence>
<proteinExistence type="predicted"/>
<evidence type="ECO:0000313" key="1">
    <source>
        <dbReference type="EMBL" id="VFA96500.1"/>
    </source>
</evidence>
<evidence type="ECO:0000313" key="2">
    <source>
        <dbReference type="Proteomes" id="UP000290439"/>
    </source>
</evidence>